<dbReference type="OrthoDB" id="1613518at2759"/>
<reference evidence="6" key="1">
    <citation type="submission" date="2021-03" db="EMBL/GenBank/DDBJ databases">
        <authorList>
            <person name="Li Z."/>
            <person name="Yang C."/>
        </authorList>
    </citation>
    <scope>NUCLEOTIDE SEQUENCE</scope>
    <source>
        <strain evidence="6">Dzin_1.0</strain>
        <tissue evidence="6">Leaf</tissue>
    </source>
</reference>
<name>A0A9D5HL15_9LILI</name>
<dbReference type="PANTHER" id="PTHR33136">
    <property type="entry name" value="RAPID ALKALINIZATION FACTOR-LIKE"/>
    <property type="match status" value="1"/>
</dbReference>
<comment type="caution">
    <text evidence="6">The sequence shown here is derived from an EMBL/GenBank/DDBJ whole genome shotgun (WGS) entry which is preliminary data.</text>
</comment>
<proteinExistence type="inferred from homology"/>
<evidence type="ECO:0000313" key="7">
    <source>
        <dbReference type="Proteomes" id="UP001085076"/>
    </source>
</evidence>
<keyword evidence="4" id="KW-1015">Disulfide bond</keyword>
<dbReference type="EMBL" id="JAGGNH010000003">
    <property type="protein sequence ID" value="KAJ0979832.1"/>
    <property type="molecule type" value="Genomic_DNA"/>
</dbReference>
<keyword evidence="3 5" id="KW-0732">Signal</keyword>
<evidence type="ECO:0000256" key="3">
    <source>
        <dbReference type="ARBA" id="ARBA00022729"/>
    </source>
</evidence>
<dbReference type="Proteomes" id="UP001085076">
    <property type="component" value="Miscellaneous, Linkage group lg03"/>
</dbReference>
<dbReference type="PANTHER" id="PTHR33136:SF13">
    <property type="entry name" value="OS10G0328900 PROTEIN"/>
    <property type="match status" value="1"/>
</dbReference>
<dbReference type="AlphaFoldDB" id="A0A9D5HL15"/>
<gene>
    <name evidence="6" type="ORF">J5N97_015306</name>
</gene>
<organism evidence="6 7">
    <name type="scientific">Dioscorea zingiberensis</name>
    <dbReference type="NCBI Taxonomy" id="325984"/>
    <lineage>
        <taxon>Eukaryota</taxon>
        <taxon>Viridiplantae</taxon>
        <taxon>Streptophyta</taxon>
        <taxon>Embryophyta</taxon>
        <taxon>Tracheophyta</taxon>
        <taxon>Spermatophyta</taxon>
        <taxon>Magnoliopsida</taxon>
        <taxon>Liliopsida</taxon>
        <taxon>Dioscoreales</taxon>
        <taxon>Dioscoreaceae</taxon>
        <taxon>Dioscorea</taxon>
    </lineage>
</organism>
<protein>
    <submittedName>
        <fullName evidence="6">Uncharacterized protein</fullName>
    </submittedName>
</protein>
<dbReference type="InterPro" id="IPR008801">
    <property type="entry name" value="RALF"/>
</dbReference>
<evidence type="ECO:0000256" key="1">
    <source>
        <dbReference type="ARBA" id="ARBA00009178"/>
    </source>
</evidence>
<feature type="chain" id="PRO_5038758690" evidence="5">
    <location>
        <begin position="33"/>
        <end position="125"/>
    </location>
</feature>
<dbReference type="Pfam" id="PF05498">
    <property type="entry name" value="RALF"/>
    <property type="match status" value="1"/>
</dbReference>
<reference evidence="6" key="2">
    <citation type="journal article" date="2022" name="Hortic Res">
        <title>The genome of Dioscorea zingiberensis sheds light on the biosynthesis, origin and evolution of the medicinally important diosgenin saponins.</title>
        <authorList>
            <person name="Li Y."/>
            <person name="Tan C."/>
            <person name="Li Z."/>
            <person name="Guo J."/>
            <person name="Li S."/>
            <person name="Chen X."/>
            <person name="Wang C."/>
            <person name="Dai X."/>
            <person name="Yang H."/>
            <person name="Song W."/>
            <person name="Hou L."/>
            <person name="Xu J."/>
            <person name="Tong Z."/>
            <person name="Xu A."/>
            <person name="Yuan X."/>
            <person name="Wang W."/>
            <person name="Yang Q."/>
            <person name="Chen L."/>
            <person name="Sun Z."/>
            <person name="Wang K."/>
            <person name="Pan B."/>
            <person name="Chen J."/>
            <person name="Bao Y."/>
            <person name="Liu F."/>
            <person name="Qi X."/>
            <person name="Gang D.R."/>
            <person name="Wen J."/>
            <person name="Li J."/>
        </authorList>
    </citation>
    <scope>NUCLEOTIDE SEQUENCE</scope>
    <source>
        <strain evidence="6">Dzin_1.0</strain>
    </source>
</reference>
<sequence>MATSTRRSHNLVLMLFITISITVTFFSPTSKAMPSQTKGSINLGWLPTKPNYKGAIEDFLEGEELELGSEISRRILATSDYISYDALRRDSTPCSRRGASYYNCRAGSEANPYSRGCSAITRCRS</sequence>
<evidence type="ECO:0000256" key="2">
    <source>
        <dbReference type="ARBA" id="ARBA00022702"/>
    </source>
</evidence>
<comment type="similarity">
    <text evidence="1">Belongs to the plant rapid alkalinization factor (RALF) family.</text>
</comment>
<dbReference type="GO" id="GO:0019722">
    <property type="term" value="P:calcium-mediated signaling"/>
    <property type="evidence" value="ECO:0007669"/>
    <property type="project" value="TreeGrafter"/>
</dbReference>
<dbReference type="GO" id="GO:0009506">
    <property type="term" value="C:plasmodesma"/>
    <property type="evidence" value="ECO:0007669"/>
    <property type="project" value="TreeGrafter"/>
</dbReference>
<evidence type="ECO:0000256" key="5">
    <source>
        <dbReference type="SAM" id="SignalP"/>
    </source>
</evidence>
<evidence type="ECO:0000256" key="4">
    <source>
        <dbReference type="ARBA" id="ARBA00023157"/>
    </source>
</evidence>
<accession>A0A9D5HL15</accession>
<keyword evidence="7" id="KW-1185">Reference proteome</keyword>
<keyword evidence="2" id="KW-0372">Hormone</keyword>
<evidence type="ECO:0000313" key="6">
    <source>
        <dbReference type="EMBL" id="KAJ0979832.1"/>
    </source>
</evidence>
<dbReference type="GO" id="GO:0005179">
    <property type="term" value="F:hormone activity"/>
    <property type="evidence" value="ECO:0007669"/>
    <property type="project" value="UniProtKB-KW"/>
</dbReference>
<feature type="signal peptide" evidence="5">
    <location>
        <begin position="1"/>
        <end position="32"/>
    </location>
</feature>